<evidence type="ECO:0000313" key="1">
    <source>
        <dbReference type="EMBL" id="TVY82090.1"/>
    </source>
</evidence>
<reference evidence="1 2" key="1">
    <citation type="submission" date="2018-05" db="EMBL/GenBank/DDBJ databases">
        <title>Genome sequencing and assembly of the regulated plant pathogen Lachnellula willkommii and related sister species for the development of diagnostic species identification markers.</title>
        <authorList>
            <person name="Giroux E."/>
            <person name="Bilodeau G."/>
        </authorList>
    </citation>
    <scope>NUCLEOTIDE SEQUENCE [LARGE SCALE GENOMIC DNA]</scope>
    <source>
        <strain evidence="1 2">CBS 268.59</strain>
    </source>
</reference>
<keyword evidence="2" id="KW-1185">Reference proteome</keyword>
<protein>
    <submittedName>
        <fullName evidence="1">Uncharacterized protein</fullName>
    </submittedName>
</protein>
<dbReference type="Proteomes" id="UP000469558">
    <property type="component" value="Unassembled WGS sequence"/>
</dbReference>
<sequence length="96" mass="10731">MYDPLTLMNILRIPSETAVRTIAFLLVLINGYDLLGALQNNPAVIWYSIAARLMGALFFWRCGSPWDKLVAIELETTGLLLGAIFVGRVAEAYSYY</sequence>
<proteinExistence type="predicted"/>
<dbReference type="OrthoDB" id="3545927at2759"/>
<comment type="caution">
    <text evidence="1">The sequence shown here is derived from an EMBL/GenBank/DDBJ whole genome shotgun (WGS) entry which is preliminary data.</text>
</comment>
<dbReference type="EMBL" id="QGMK01000372">
    <property type="protein sequence ID" value="TVY82090.1"/>
    <property type="molecule type" value="Genomic_DNA"/>
</dbReference>
<gene>
    <name evidence="1" type="ORF">LSUE1_G005089</name>
</gene>
<evidence type="ECO:0000313" key="2">
    <source>
        <dbReference type="Proteomes" id="UP000469558"/>
    </source>
</evidence>
<dbReference type="AlphaFoldDB" id="A0A8T9CDW0"/>
<organism evidence="1 2">
    <name type="scientific">Lachnellula suecica</name>
    <dbReference type="NCBI Taxonomy" id="602035"/>
    <lineage>
        <taxon>Eukaryota</taxon>
        <taxon>Fungi</taxon>
        <taxon>Dikarya</taxon>
        <taxon>Ascomycota</taxon>
        <taxon>Pezizomycotina</taxon>
        <taxon>Leotiomycetes</taxon>
        <taxon>Helotiales</taxon>
        <taxon>Lachnaceae</taxon>
        <taxon>Lachnellula</taxon>
    </lineage>
</organism>
<accession>A0A8T9CDW0</accession>
<name>A0A8T9CDW0_9HELO</name>